<feature type="compositionally biased region" description="Low complexity" evidence="1">
    <location>
        <begin position="84"/>
        <end position="117"/>
    </location>
</feature>
<dbReference type="EMBL" id="JAQQPM010000002">
    <property type="protein sequence ID" value="KAK2068209.1"/>
    <property type="molecule type" value="Genomic_DNA"/>
</dbReference>
<gene>
    <name evidence="2" type="ORF">P8C59_002865</name>
</gene>
<dbReference type="Proteomes" id="UP001217918">
    <property type="component" value="Unassembled WGS sequence"/>
</dbReference>
<feature type="compositionally biased region" description="Low complexity" evidence="1">
    <location>
        <begin position="137"/>
        <end position="146"/>
    </location>
</feature>
<feature type="compositionally biased region" description="Polar residues" evidence="1">
    <location>
        <begin position="182"/>
        <end position="195"/>
    </location>
</feature>
<evidence type="ECO:0000256" key="1">
    <source>
        <dbReference type="SAM" id="MobiDB-lite"/>
    </source>
</evidence>
<protein>
    <submittedName>
        <fullName evidence="2">Uncharacterized protein</fullName>
    </submittedName>
</protein>
<reference evidence="2" key="1">
    <citation type="journal article" date="2023" name="Mol. Plant Microbe Interact.">
        <title>Elucidating the Obligate Nature and Biological Capacity of an Invasive Fungal Corn Pathogen.</title>
        <authorList>
            <person name="MacCready J.S."/>
            <person name="Roggenkamp E.M."/>
            <person name="Gdanetz K."/>
            <person name="Chilvers M.I."/>
        </authorList>
    </citation>
    <scope>NUCLEOTIDE SEQUENCE</scope>
    <source>
        <strain evidence="2">PM02</strain>
    </source>
</reference>
<evidence type="ECO:0000313" key="3">
    <source>
        <dbReference type="Proteomes" id="UP001217918"/>
    </source>
</evidence>
<feature type="region of interest" description="Disordered" evidence="1">
    <location>
        <begin position="182"/>
        <end position="214"/>
    </location>
</feature>
<evidence type="ECO:0000313" key="2">
    <source>
        <dbReference type="EMBL" id="KAK2068209.1"/>
    </source>
</evidence>
<name>A0AAD9HZ10_9PEZI</name>
<sequence length="214" mass="22276">MLGLLTIAQAAANHQNLPRKNELGANTDLDANADLREMIMGILQAKVHKKGDKAELTEQILKALHHHNKGHEQNGCRISANQNAQAAVAKPTPTPTTTPRAPAAAETKTPAPTTTPSGTPPAPAAAGNPTPTPTHTPTPDAVAPAAKNTPMQQAPAGAAGSAMLHNELFNLKVVVHDQRPCSSRSSRSVADNYSESVADHHQHHDVAASSDTTG</sequence>
<feature type="region of interest" description="Disordered" evidence="1">
    <location>
        <begin position="82"/>
        <end position="159"/>
    </location>
</feature>
<accession>A0AAD9HZ10</accession>
<organism evidence="2 3">
    <name type="scientific">Phyllachora maydis</name>
    <dbReference type="NCBI Taxonomy" id="1825666"/>
    <lineage>
        <taxon>Eukaryota</taxon>
        <taxon>Fungi</taxon>
        <taxon>Dikarya</taxon>
        <taxon>Ascomycota</taxon>
        <taxon>Pezizomycotina</taxon>
        <taxon>Sordariomycetes</taxon>
        <taxon>Sordariomycetidae</taxon>
        <taxon>Phyllachorales</taxon>
        <taxon>Phyllachoraceae</taxon>
        <taxon>Phyllachora</taxon>
    </lineage>
</organism>
<proteinExistence type="predicted"/>
<feature type="compositionally biased region" description="Basic and acidic residues" evidence="1">
    <location>
        <begin position="197"/>
        <end position="206"/>
    </location>
</feature>
<comment type="caution">
    <text evidence="2">The sequence shown here is derived from an EMBL/GenBank/DDBJ whole genome shotgun (WGS) entry which is preliminary data.</text>
</comment>
<keyword evidence="3" id="KW-1185">Reference proteome</keyword>
<dbReference type="AlphaFoldDB" id="A0AAD9HZ10"/>